<comment type="caution">
    <text evidence="2">The sequence shown here is derived from an EMBL/GenBank/DDBJ whole genome shotgun (WGS) entry which is preliminary data.</text>
</comment>
<evidence type="ECO:0000259" key="1">
    <source>
        <dbReference type="Pfam" id="PF13349"/>
    </source>
</evidence>
<keyword evidence="3" id="KW-1185">Reference proteome</keyword>
<protein>
    <submittedName>
        <fullName evidence="2">DUF4097 domain-containing protein</fullName>
    </submittedName>
</protein>
<evidence type="ECO:0000313" key="2">
    <source>
        <dbReference type="EMBL" id="MBS9336231.1"/>
    </source>
</evidence>
<gene>
    <name evidence="2" type="ORF">G6R28_03165</name>
</gene>
<name>A0ABS5QSQ4_9LACO</name>
<proteinExistence type="predicted"/>
<dbReference type="Proteomes" id="UP000735205">
    <property type="component" value="Unassembled WGS sequence"/>
</dbReference>
<dbReference type="EMBL" id="JAAMFJ010000001">
    <property type="protein sequence ID" value="MBS9336231.1"/>
    <property type="molecule type" value="Genomic_DNA"/>
</dbReference>
<reference evidence="2 3" key="1">
    <citation type="submission" date="2020-02" db="EMBL/GenBank/DDBJ databases">
        <title>Fructobacillus sp. isolated from paper mulberry of Taiwan.</title>
        <authorList>
            <person name="Lin S.-T."/>
        </authorList>
    </citation>
    <scope>NUCLEOTIDE SEQUENCE [LARGE SCALE GENOMIC DNA]</scope>
    <source>
        <strain evidence="2 3">M1-21</strain>
    </source>
</reference>
<dbReference type="Pfam" id="PF13349">
    <property type="entry name" value="DUF4097"/>
    <property type="match status" value="1"/>
</dbReference>
<accession>A0ABS5QSQ4</accession>
<evidence type="ECO:0000313" key="3">
    <source>
        <dbReference type="Proteomes" id="UP000735205"/>
    </source>
</evidence>
<feature type="domain" description="DUF4097" evidence="1">
    <location>
        <begin position="65"/>
        <end position="212"/>
    </location>
</feature>
<organism evidence="2 3">
    <name type="scientific">Fructobacillus papyrifericola</name>
    <dbReference type="NCBI Taxonomy" id="2713172"/>
    <lineage>
        <taxon>Bacteria</taxon>
        <taxon>Bacillati</taxon>
        <taxon>Bacillota</taxon>
        <taxon>Bacilli</taxon>
        <taxon>Lactobacillales</taxon>
        <taxon>Lactobacillaceae</taxon>
        <taxon>Fructobacillus</taxon>
    </lineage>
</organism>
<dbReference type="RefSeq" id="WP_213792774.1">
    <property type="nucleotide sequence ID" value="NZ_JAAMFJ010000001.1"/>
</dbReference>
<dbReference type="Gene3D" id="2.160.20.120">
    <property type="match status" value="1"/>
</dbReference>
<dbReference type="InterPro" id="IPR025164">
    <property type="entry name" value="Toastrack_DUF4097"/>
</dbReference>
<sequence>MNKKIWIGLVLICLGGLLMVTTFVVDGFPGQIYWNNGPVYLSDADDKGEVDLTPDQITSGKQNVTQLDLSVKDADVTVKTGDRFAISADRAEKNYITVSATDGFVKVTGDERNGWTIGIKNGKRHHITVTLPEKVTLQKVSLANLNGDLQVQKSHVDQLVLVNVNGDITLSEVKVNSAGLVSDRNGDIRVQSSTLPKLKTYSHFGDINVTKNYQNVPAAEATMAFNNLNGDISLT</sequence>